<evidence type="ECO:0000256" key="2">
    <source>
        <dbReference type="ARBA" id="ARBA00005811"/>
    </source>
</evidence>
<proteinExistence type="inferred from homology"/>
<evidence type="ECO:0000256" key="3">
    <source>
        <dbReference type="ARBA" id="ARBA00022475"/>
    </source>
</evidence>
<keyword evidence="7" id="KW-0813">Transport</keyword>
<dbReference type="Proteomes" id="UP001281305">
    <property type="component" value="Chromosome"/>
</dbReference>
<keyword evidence="4 7" id="KW-0812">Transmembrane</keyword>
<protein>
    <submittedName>
        <fullName evidence="9">Biopolymer transporter ExbD</fullName>
    </submittedName>
</protein>
<evidence type="ECO:0000313" key="10">
    <source>
        <dbReference type="Proteomes" id="UP001281305"/>
    </source>
</evidence>
<comment type="subcellular location">
    <subcellularLocation>
        <location evidence="1">Cell membrane</location>
        <topology evidence="1">Single-pass membrane protein</topology>
    </subcellularLocation>
    <subcellularLocation>
        <location evidence="7">Cell membrane</location>
        <topology evidence="7">Single-pass type II membrane protein</topology>
    </subcellularLocation>
</comment>
<feature type="transmembrane region" description="Helical" evidence="8">
    <location>
        <begin position="12"/>
        <end position="32"/>
    </location>
</feature>
<keyword evidence="3" id="KW-1003">Cell membrane</keyword>
<organism evidence="9 10">
    <name type="scientific">Roseovarius rhodophyticola</name>
    <dbReference type="NCBI Taxonomy" id="3080827"/>
    <lineage>
        <taxon>Bacteria</taxon>
        <taxon>Pseudomonadati</taxon>
        <taxon>Pseudomonadota</taxon>
        <taxon>Alphaproteobacteria</taxon>
        <taxon>Rhodobacterales</taxon>
        <taxon>Roseobacteraceae</taxon>
        <taxon>Roseovarius</taxon>
    </lineage>
</organism>
<evidence type="ECO:0000256" key="7">
    <source>
        <dbReference type="RuleBase" id="RU003879"/>
    </source>
</evidence>
<keyword evidence="10" id="KW-1185">Reference proteome</keyword>
<keyword evidence="5 8" id="KW-1133">Transmembrane helix</keyword>
<dbReference type="EMBL" id="CP146606">
    <property type="protein sequence ID" value="WYK17274.1"/>
    <property type="molecule type" value="Genomic_DNA"/>
</dbReference>
<dbReference type="RefSeq" id="WP_339106653.1">
    <property type="nucleotide sequence ID" value="NZ_CP146606.1"/>
</dbReference>
<dbReference type="Pfam" id="PF02472">
    <property type="entry name" value="ExbD"/>
    <property type="match status" value="1"/>
</dbReference>
<evidence type="ECO:0000256" key="5">
    <source>
        <dbReference type="ARBA" id="ARBA00022989"/>
    </source>
</evidence>
<sequence>MRKHVRRRRLSLTSLIDVIFLLLLFFMLSSTFSKFSEVELAAASAGSTGTSDVQRSFLQLGENTLSLNGEDIAPEALAERFGQTAPEAETLSVIVSMQDGVTAQRLTDILVVLRGIDRLKINVLGS</sequence>
<name>A0ABZ2TDF1_9RHOB</name>
<evidence type="ECO:0000256" key="1">
    <source>
        <dbReference type="ARBA" id="ARBA00004162"/>
    </source>
</evidence>
<dbReference type="InterPro" id="IPR003400">
    <property type="entry name" value="ExbD"/>
</dbReference>
<evidence type="ECO:0000256" key="6">
    <source>
        <dbReference type="ARBA" id="ARBA00023136"/>
    </source>
</evidence>
<keyword evidence="6 8" id="KW-0472">Membrane</keyword>
<dbReference type="PANTHER" id="PTHR30558">
    <property type="entry name" value="EXBD MEMBRANE COMPONENT OF PMF-DRIVEN MACROMOLECULE IMPORT SYSTEM"/>
    <property type="match status" value="1"/>
</dbReference>
<comment type="similarity">
    <text evidence="2 7">Belongs to the ExbD/TolR family.</text>
</comment>
<accession>A0ABZ2TDF1</accession>
<gene>
    <name evidence="9" type="ORF">RZS32_012730</name>
</gene>
<dbReference type="PANTHER" id="PTHR30558:SF3">
    <property type="entry name" value="BIOPOLYMER TRANSPORT PROTEIN EXBD-RELATED"/>
    <property type="match status" value="1"/>
</dbReference>
<reference evidence="9 10" key="1">
    <citation type="submission" date="2024-02" db="EMBL/GenBank/DDBJ databases">
        <title>Roseovarius strain W115 nov., isolated from a marine algae.</title>
        <authorList>
            <person name="Lee M.W."/>
            <person name="Lee J.K."/>
            <person name="Kim J.M."/>
            <person name="Choi D.G."/>
            <person name="Baek J.H."/>
            <person name="Bayburt H."/>
            <person name="Jung J.J."/>
            <person name="Han D.M."/>
            <person name="Jeon C.O."/>
        </authorList>
    </citation>
    <scope>NUCLEOTIDE SEQUENCE [LARGE SCALE GENOMIC DNA]</scope>
    <source>
        <strain evidence="9 10">W115</strain>
    </source>
</reference>
<evidence type="ECO:0000313" key="9">
    <source>
        <dbReference type="EMBL" id="WYK17274.1"/>
    </source>
</evidence>
<keyword evidence="7" id="KW-0653">Protein transport</keyword>
<evidence type="ECO:0000256" key="8">
    <source>
        <dbReference type="SAM" id="Phobius"/>
    </source>
</evidence>
<evidence type="ECO:0000256" key="4">
    <source>
        <dbReference type="ARBA" id="ARBA00022692"/>
    </source>
</evidence>